<dbReference type="OrthoDB" id="5298659at2"/>
<dbReference type="Gene3D" id="2.40.50.140">
    <property type="entry name" value="Nucleic acid-binding proteins"/>
    <property type="match status" value="1"/>
</dbReference>
<evidence type="ECO:0000256" key="4">
    <source>
        <dbReference type="PROSITE-ProRule" id="PRU01024"/>
    </source>
</evidence>
<dbReference type="STRING" id="1513793.SAMN06296036_102127"/>
<dbReference type="InterPro" id="IPR029063">
    <property type="entry name" value="SAM-dependent_MTases_sf"/>
</dbReference>
<dbReference type="PROSITE" id="PS01230">
    <property type="entry name" value="TRMA_1"/>
    <property type="match status" value="1"/>
</dbReference>
<dbReference type="GO" id="GO:0070041">
    <property type="term" value="F:rRNA (uridine-C5-)-methyltransferase activity"/>
    <property type="evidence" value="ECO:0007669"/>
    <property type="project" value="TreeGrafter"/>
</dbReference>
<dbReference type="Pfam" id="PF05958">
    <property type="entry name" value="tRNA_U5-meth_tr"/>
    <property type="match status" value="1"/>
</dbReference>
<protein>
    <submittedName>
        <fullName evidence="7">23S rRNA m(5)U-1939 methyltransferase</fullName>
    </submittedName>
</protein>
<evidence type="ECO:0000256" key="5">
    <source>
        <dbReference type="PROSITE-ProRule" id="PRU10015"/>
    </source>
</evidence>
<feature type="binding site" evidence="4">
    <location>
        <position position="290"/>
    </location>
    <ligand>
        <name>S-adenosyl-L-methionine</name>
        <dbReference type="ChEBI" id="CHEBI:59789"/>
    </ligand>
</feature>
<evidence type="ECO:0000259" key="6">
    <source>
        <dbReference type="PROSITE" id="PS50926"/>
    </source>
</evidence>
<dbReference type="EMBL" id="FWZT01000002">
    <property type="protein sequence ID" value="SME94557.1"/>
    <property type="molecule type" value="Genomic_DNA"/>
</dbReference>
<dbReference type="SUPFAM" id="SSF53335">
    <property type="entry name" value="S-adenosyl-L-methionine-dependent methyltransferases"/>
    <property type="match status" value="1"/>
</dbReference>
<sequence length="428" mass="48343">MIKSKLKPVIEGTIEAVAFGGRGILKHDGKVFFVEGGLPGDRVRVQVTKEKKTFGEGYVTTLLEPSEIRTPSPCIYSDQCGGCQWLEAPKAHQDNWKQEFITSALKRIAKVDHSLETFFSSPDALHYRNRVSLKGIYTKSYLKVGYYRQRSHELIAIKTCKIAENPINQCLEQVNRLDLPPTEKDYSFDLDLQVLFDGRIMAFLKMESSSPKKVQANILRALEKIPSLSTISSRLTESPQLHLYDEQFGLQYFTYQGQFQQVNRKANHILRETIATYVAELKPRLIVDLFCGSGNLSLHLAHDGCEVIGIESNPRSIVTAKHNVRHNKLTNLDYLCLSSEDFLKDYASRSAKPDLVMIDPPRRGLEESISDLVAMEAKAILYVSCDPNTLARDIGVLQSHGYEIQKGIGFDFFPNTYHVESLVVLKKP</sequence>
<organism evidence="7 8">
    <name type="scientific">Pseudobacteriovorax antillogorgiicola</name>
    <dbReference type="NCBI Taxonomy" id="1513793"/>
    <lineage>
        <taxon>Bacteria</taxon>
        <taxon>Pseudomonadati</taxon>
        <taxon>Bdellovibrionota</taxon>
        <taxon>Oligoflexia</taxon>
        <taxon>Oligoflexales</taxon>
        <taxon>Pseudobacteriovoracaceae</taxon>
        <taxon>Pseudobacteriovorax</taxon>
    </lineage>
</organism>
<dbReference type="RefSeq" id="WP_132315508.1">
    <property type="nucleotide sequence ID" value="NZ_FWZT01000002.1"/>
</dbReference>
<reference evidence="8" key="1">
    <citation type="submission" date="2017-04" db="EMBL/GenBank/DDBJ databases">
        <authorList>
            <person name="Varghese N."/>
            <person name="Submissions S."/>
        </authorList>
    </citation>
    <scope>NUCLEOTIDE SEQUENCE [LARGE SCALE GENOMIC DNA]</scope>
    <source>
        <strain evidence="8">RKEM611</strain>
    </source>
</reference>
<proteinExistence type="inferred from homology"/>
<feature type="active site" description="Nucleophile" evidence="4">
    <location>
        <position position="385"/>
    </location>
</feature>
<feature type="binding site" evidence="4">
    <location>
        <position position="311"/>
    </location>
    <ligand>
        <name>S-adenosyl-L-methionine</name>
        <dbReference type="ChEBI" id="CHEBI:59789"/>
    </ligand>
</feature>
<dbReference type="InterPro" id="IPR002792">
    <property type="entry name" value="TRAM_dom"/>
</dbReference>
<accession>A0A1Y6BBI9</accession>
<dbReference type="PROSITE" id="PS51687">
    <property type="entry name" value="SAM_MT_RNA_M5U"/>
    <property type="match status" value="1"/>
</dbReference>
<dbReference type="PANTHER" id="PTHR11061">
    <property type="entry name" value="RNA M5U METHYLTRANSFERASE"/>
    <property type="match status" value="1"/>
</dbReference>
<evidence type="ECO:0000256" key="1">
    <source>
        <dbReference type="ARBA" id="ARBA00022603"/>
    </source>
</evidence>
<keyword evidence="2 4" id="KW-0808">Transferase</keyword>
<name>A0A1Y6BBI9_9BACT</name>
<dbReference type="CDD" id="cd02440">
    <property type="entry name" value="AdoMet_MTases"/>
    <property type="match status" value="1"/>
</dbReference>
<feature type="domain" description="TRAM" evidence="6">
    <location>
        <begin position="3"/>
        <end position="61"/>
    </location>
</feature>
<dbReference type="InterPro" id="IPR012340">
    <property type="entry name" value="NA-bd_OB-fold"/>
</dbReference>
<dbReference type="SUPFAM" id="SSF50249">
    <property type="entry name" value="Nucleic acid-binding proteins"/>
    <property type="match status" value="1"/>
</dbReference>
<keyword evidence="8" id="KW-1185">Reference proteome</keyword>
<dbReference type="InterPro" id="IPR010280">
    <property type="entry name" value="U5_MeTrfase_fam"/>
</dbReference>
<dbReference type="PANTHER" id="PTHR11061:SF30">
    <property type="entry name" value="TRNA (URACIL(54)-C(5))-METHYLTRANSFERASE"/>
    <property type="match status" value="1"/>
</dbReference>
<keyword evidence="1 4" id="KW-0489">Methyltransferase</keyword>
<dbReference type="Gene3D" id="3.40.50.150">
    <property type="entry name" value="Vaccinia Virus protein VP39"/>
    <property type="match status" value="1"/>
</dbReference>
<feature type="binding site" evidence="4">
    <location>
        <position position="359"/>
    </location>
    <ligand>
        <name>S-adenosyl-L-methionine</name>
        <dbReference type="ChEBI" id="CHEBI:59789"/>
    </ligand>
</feature>
<feature type="active site" evidence="5">
    <location>
        <position position="385"/>
    </location>
</feature>
<keyword evidence="3 4" id="KW-0949">S-adenosyl-L-methionine</keyword>
<dbReference type="GO" id="GO:0070475">
    <property type="term" value="P:rRNA base methylation"/>
    <property type="evidence" value="ECO:0007669"/>
    <property type="project" value="TreeGrafter"/>
</dbReference>
<gene>
    <name evidence="7" type="ORF">SAMN06296036_102127</name>
</gene>
<dbReference type="Gene3D" id="2.40.50.1070">
    <property type="match status" value="1"/>
</dbReference>
<evidence type="ECO:0000256" key="2">
    <source>
        <dbReference type="ARBA" id="ARBA00022679"/>
    </source>
</evidence>
<evidence type="ECO:0000256" key="3">
    <source>
        <dbReference type="ARBA" id="ARBA00022691"/>
    </source>
</evidence>
<dbReference type="AlphaFoldDB" id="A0A1Y6BBI9"/>
<dbReference type="PROSITE" id="PS50926">
    <property type="entry name" value="TRAM"/>
    <property type="match status" value="1"/>
</dbReference>
<evidence type="ECO:0000313" key="8">
    <source>
        <dbReference type="Proteomes" id="UP000192907"/>
    </source>
</evidence>
<evidence type="ECO:0000313" key="7">
    <source>
        <dbReference type="EMBL" id="SME94557.1"/>
    </source>
</evidence>
<dbReference type="InterPro" id="IPR030390">
    <property type="entry name" value="MeTrfase_TrmA_AS"/>
</dbReference>
<dbReference type="Pfam" id="PF01938">
    <property type="entry name" value="TRAM"/>
    <property type="match status" value="1"/>
</dbReference>
<comment type="similarity">
    <text evidence="4">Belongs to the class I-like SAM-binding methyltransferase superfamily. RNA M5U methyltransferase family.</text>
</comment>
<dbReference type="Proteomes" id="UP000192907">
    <property type="component" value="Unassembled WGS sequence"/>
</dbReference>
<feature type="binding site" evidence="4">
    <location>
        <position position="261"/>
    </location>
    <ligand>
        <name>S-adenosyl-L-methionine</name>
        <dbReference type="ChEBI" id="CHEBI:59789"/>
    </ligand>
</feature>